<organism evidence="2 3">
    <name type="scientific">Batillaria attramentaria</name>
    <dbReference type="NCBI Taxonomy" id="370345"/>
    <lineage>
        <taxon>Eukaryota</taxon>
        <taxon>Metazoa</taxon>
        <taxon>Spiralia</taxon>
        <taxon>Lophotrochozoa</taxon>
        <taxon>Mollusca</taxon>
        <taxon>Gastropoda</taxon>
        <taxon>Caenogastropoda</taxon>
        <taxon>Sorbeoconcha</taxon>
        <taxon>Cerithioidea</taxon>
        <taxon>Batillariidae</taxon>
        <taxon>Batillaria</taxon>
    </lineage>
</organism>
<feature type="compositionally biased region" description="Polar residues" evidence="1">
    <location>
        <begin position="1"/>
        <end position="14"/>
    </location>
</feature>
<comment type="caution">
    <text evidence="2">The sequence shown here is derived from an EMBL/GenBank/DDBJ whole genome shotgun (WGS) entry which is preliminary data.</text>
</comment>
<dbReference type="EMBL" id="JACVVK020000390">
    <property type="protein sequence ID" value="KAK7475926.1"/>
    <property type="molecule type" value="Genomic_DNA"/>
</dbReference>
<reference evidence="2 3" key="1">
    <citation type="journal article" date="2023" name="Sci. Data">
        <title>Genome assembly of the Korean intertidal mud-creeper Batillaria attramentaria.</title>
        <authorList>
            <person name="Patra A.K."/>
            <person name="Ho P.T."/>
            <person name="Jun S."/>
            <person name="Lee S.J."/>
            <person name="Kim Y."/>
            <person name="Won Y.J."/>
        </authorList>
    </citation>
    <scope>NUCLEOTIDE SEQUENCE [LARGE SCALE GENOMIC DNA]</scope>
    <source>
        <strain evidence="2">Wonlab-2016</strain>
    </source>
</reference>
<evidence type="ECO:0000256" key="1">
    <source>
        <dbReference type="SAM" id="MobiDB-lite"/>
    </source>
</evidence>
<feature type="region of interest" description="Disordered" evidence="1">
    <location>
        <begin position="1"/>
        <end position="45"/>
    </location>
</feature>
<keyword evidence="3" id="KW-1185">Reference proteome</keyword>
<protein>
    <submittedName>
        <fullName evidence="2">Uncharacterized protein</fullName>
    </submittedName>
</protein>
<evidence type="ECO:0000313" key="2">
    <source>
        <dbReference type="EMBL" id="KAK7475926.1"/>
    </source>
</evidence>
<accession>A0ABD0JM12</accession>
<name>A0ABD0JM12_9CAEN</name>
<gene>
    <name evidence="2" type="ORF">BaRGS_00032815</name>
</gene>
<dbReference type="AlphaFoldDB" id="A0ABD0JM12"/>
<proteinExistence type="predicted"/>
<sequence length="121" mass="13715">MPQTTAQPDQQTWLQGRAEPSHPAKLRFHRNGDKSAELTLSTSRGRGRQYQISDLFTANIEFISTGAPGQFLSCFQKPPDWEKWDTPILARWENDDVARNDGQGGKLVGLVEMGVLWEWCL</sequence>
<dbReference type="Proteomes" id="UP001519460">
    <property type="component" value="Unassembled WGS sequence"/>
</dbReference>
<evidence type="ECO:0000313" key="3">
    <source>
        <dbReference type="Proteomes" id="UP001519460"/>
    </source>
</evidence>